<evidence type="ECO:0000313" key="4">
    <source>
        <dbReference type="Proteomes" id="UP000019027"/>
    </source>
</evidence>
<feature type="domain" description="S-Me-THD N-terminal" evidence="1">
    <location>
        <begin position="6"/>
        <end position="158"/>
    </location>
</feature>
<evidence type="ECO:0000259" key="2">
    <source>
        <dbReference type="Pfam" id="PF20906"/>
    </source>
</evidence>
<dbReference type="RefSeq" id="WP_051408161.1">
    <property type="nucleotide sequence ID" value="NZ_CP006965.1"/>
</dbReference>
<dbReference type="Pfam" id="PF06032">
    <property type="entry name" value="S-Me-THD_N"/>
    <property type="match status" value="1"/>
</dbReference>
<dbReference type="OrthoDB" id="46232at2157"/>
<dbReference type="InterPro" id="IPR010318">
    <property type="entry name" value="S-Me-THD_N"/>
</dbReference>
<dbReference type="Gene3D" id="3.40.1610.10">
    <property type="entry name" value="CV3147-like domain"/>
    <property type="match status" value="1"/>
</dbReference>
<feature type="domain" description="S-Me-THD-like C-terminal" evidence="2">
    <location>
        <begin position="162"/>
        <end position="260"/>
    </location>
</feature>
<reference evidence="3 4" key="1">
    <citation type="journal article" date="2014" name="Int. J. Syst. Evol. Microbiol.">
        <title>Thermococcus paralvinellae sp. nov. and Thermococcus cleftensis sp. nov. of hyperthermophilic heterotrophs from deep-sea hydrothermal vents.</title>
        <authorList>
            <person name="Hensley S.A."/>
            <person name="Jung J.H."/>
            <person name="Park C.S."/>
            <person name="Holden J.F."/>
        </authorList>
    </citation>
    <scope>NUCLEOTIDE SEQUENCE [LARGE SCALE GENOMIC DNA]</scope>
    <source>
        <strain evidence="3 4">ES1</strain>
    </source>
</reference>
<accession>W0I5D5</accession>
<dbReference type="InterPro" id="IPR048350">
    <property type="entry name" value="S-Me-THD-like_C"/>
</dbReference>
<name>W0I5D5_9EURY</name>
<dbReference type="InterPro" id="IPR027479">
    <property type="entry name" value="S-Me-THD_N_sf"/>
</dbReference>
<dbReference type="Pfam" id="PF20906">
    <property type="entry name" value="S-Me-THD_C"/>
    <property type="match status" value="1"/>
</dbReference>
<dbReference type="EMBL" id="CP006965">
    <property type="protein sequence ID" value="AHF79922.1"/>
    <property type="molecule type" value="Genomic_DNA"/>
</dbReference>
<evidence type="ECO:0000313" key="3">
    <source>
        <dbReference type="EMBL" id="AHF79922.1"/>
    </source>
</evidence>
<protein>
    <recommendedName>
        <fullName evidence="5">DUF917 domain-containing protein</fullName>
    </recommendedName>
</protein>
<dbReference type="HOGENOM" id="CLU_038930_1_0_2"/>
<dbReference type="GeneID" id="24907323"/>
<gene>
    <name evidence="3" type="ORF">TES1_0528</name>
</gene>
<sequence length="268" mass="29745">MKLREEDLMDILVGATILGCGGGGSLEEGWKLIKRELKKGRKFRLVDVDDVPNDKIVASPYYVGSLGGNSKDNLAVKSFILLEEFIGEKFFGVVSTEMGGHNTAAALTTAAELGLPLIDADMAGRAVPELHHSVYYIRGYNMCPFSVVTAYEDKIIFSRTRDDLHAEKLVRSIVKVTGANVGVTSHPIRGKIFKRTIIRNAISLAMDIGKSVRKAKEEDKNWVLSLLELGGFLLFKGECVYMERREGSGFTIGEFELQVIEFYLKMRT</sequence>
<dbReference type="Proteomes" id="UP000019027">
    <property type="component" value="Chromosome"/>
</dbReference>
<keyword evidence="4" id="KW-1185">Reference proteome</keyword>
<evidence type="ECO:0008006" key="5">
    <source>
        <dbReference type="Google" id="ProtNLM"/>
    </source>
</evidence>
<proteinExistence type="predicted"/>
<dbReference type="STRING" id="582419.TES1_0528"/>
<organism evidence="3 4">
    <name type="scientific">Thermococcus paralvinellae</name>
    <dbReference type="NCBI Taxonomy" id="582419"/>
    <lineage>
        <taxon>Archaea</taxon>
        <taxon>Methanobacteriati</taxon>
        <taxon>Methanobacteriota</taxon>
        <taxon>Thermococci</taxon>
        <taxon>Thermococcales</taxon>
        <taxon>Thermococcaceae</taxon>
        <taxon>Thermococcus</taxon>
    </lineage>
</organism>
<dbReference type="SUPFAM" id="SSF160991">
    <property type="entry name" value="CV3147-like"/>
    <property type="match status" value="1"/>
</dbReference>
<dbReference type="AlphaFoldDB" id="W0I5D5"/>
<dbReference type="KEGG" id="ths:TES1_0528"/>
<evidence type="ECO:0000259" key="1">
    <source>
        <dbReference type="Pfam" id="PF06032"/>
    </source>
</evidence>